<dbReference type="AlphaFoldDB" id="A0A7Y5ZYQ6"/>
<dbReference type="SUPFAM" id="SSF55961">
    <property type="entry name" value="Bet v1-like"/>
    <property type="match status" value="1"/>
</dbReference>
<sequence>MGVPKQTAASIEIPADPRLAWRALTTVARATDQAPAVWHLEHADVTLDSTSPGEAARGTGSWHGIDYRVSAHLVPRGARATLVVLTADPESEPLGIRGTTRVWASHRQARRDLEALAAALGIQVAEWTSTPGSA</sequence>
<evidence type="ECO:0008006" key="3">
    <source>
        <dbReference type="Google" id="ProtNLM"/>
    </source>
</evidence>
<evidence type="ECO:0000313" key="2">
    <source>
        <dbReference type="Proteomes" id="UP000565724"/>
    </source>
</evidence>
<comment type="caution">
    <text evidence="1">The sequence shown here is derived from an EMBL/GenBank/DDBJ whole genome shotgun (WGS) entry which is preliminary data.</text>
</comment>
<dbReference type="EMBL" id="JABMCI010000052">
    <property type="protein sequence ID" value="NUU16561.1"/>
    <property type="molecule type" value="Genomic_DNA"/>
</dbReference>
<dbReference type="Proteomes" id="UP000565724">
    <property type="component" value="Unassembled WGS sequence"/>
</dbReference>
<name>A0A7Y5ZYQ6_9CELL</name>
<dbReference type="RefSeq" id="WP_175346446.1">
    <property type="nucleotide sequence ID" value="NZ_JABMCI010000052.1"/>
</dbReference>
<gene>
    <name evidence="1" type="ORF">HP550_04785</name>
</gene>
<protein>
    <recommendedName>
        <fullName evidence="3">Polyketide cyclase / dehydrase and lipid transport</fullName>
    </recommendedName>
</protein>
<accession>A0A7Y5ZYQ6</accession>
<proteinExistence type="predicted"/>
<reference evidence="1 2" key="1">
    <citation type="submission" date="2020-05" db="EMBL/GenBank/DDBJ databases">
        <title>Genome Sequencing of Type Strains.</title>
        <authorList>
            <person name="Lemaire J.F."/>
            <person name="Inderbitzin P."/>
            <person name="Gregorio O.A."/>
            <person name="Collins S.B."/>
            <person name="Wespe N."/>
            <person name="Knight-Connoni V."/>
        </authorList>
    </citation>
    <scope>NUCLEOTIDE SEQUENCE [LARGE SCALE GENOMIC DNA]</scope>
    <source>
        <strain evidence="1 2">ATCC 25174</strain>
    </source>
</reference>
<keyword evidence="2" id="KW-1185">Reference proteome</keyword>
<evidence type="ECO:0000313" key="1">
    <source>
        <dbReference type="EMBL" id="NUU16561.1"/>
    </source>
</evidence>
<organism evidence="1 2">
    <name type="scientific">Cellulomonas humilata</name>
    <dbReference type="NCBI Taxonomy" id="144055"/>
    <lineage>
        <taxon>Bacteria</taxon>
        <taxon>Bacillati</taxon>
        <taxon>Actinomycetota</taxon>
        <taxon>Actinomycetes</taxon>
        <taxon>Micrococcales</taxon>
        <taxon>Cellulomonadaceae</taxon>
        <taxon>Cellulomonas</taxon>
    </lineage>
</organism>